<evidence type="ECO:0000313" key="4">
    <source>
        <dbReference type="Proteomes" id="UP000605670"/>
    </source>
</evidence>
<keyword evidence="2" id="KW-0812">Transmembrane</keyword>
<organism evidence="3 4">
    <name type="scientific">Ornithinimicrobium tianjinense</name>
    <dbReference type="NCBI Taxonomy" id="1195761"/>
    <lineage>
        <taxon>Bacteria</taxon>
        <taxon>Bacillati</taxon>
        <taxon>Actinomycetota</taxon>
        <taxon>Actinomycetes</taxon>
        <taxon>Micrococcales</taxon>
        <taxon>Ornithinimicrobiaceae</taxon>
        <taxon>Ornithinimicrobium</taxon>
    </lineage>
</organism>
<dbReference type="RefSeq" id="WP_188430525.1">
    <property type="nucleotide sequence ID" value="NZ_BAABKH010000003.1"/>
</dbReference>
<name>A0A917F4Z6_9MICO</name>
<feature type="region of interest" description="Disordered" evidence="1">
    <location>
        <begin position="1"/>
        <end position="27"/>
    </location>
</feature>
<reference evidence="3" key="1">
    <citation type="journal article" date="2014" name="Int. J. Syst. Evol. Microbiol.">
        <title>Complete genome sequence of Corynebacterium casei LMG S-19264T (=DSM 44701T), isolated from a smear-ripened cheese.</title>
        <authorList>
            <consortium name="US DOE Joint Genome Institute (JGI-PGF)"/>
            <person name="Walter F."/>
            <person name="Albersmeier A."/>
            <person name="Kalinowski J."/>
            <person name="Ruckert C."/>
        </authorList>
    </citation>
    <scope>NUCLEOTIDE SEQUENCE</scope>
    <source>
        <strain evidence="3">CGMCC 1.12160</strain>
    </source>
</reference>
<sequence length="203" mass="21797">MGRHRALDAAPRPGSRRSGSRHSTAAQRPWVHRVTGLPWMMLVLLGLVVVVSVSLLRPDTYAATATLTASSPRAASSGAVALSGRYLPHHVEEALELDPRRRGEIRVDVDNVDGSELAVTAFAHDPRLAALAADTASALVIREHPQDLSLQTPATVPSAPVSGQPLRWWALAAGLLGLAALLELTHERWEVRHTQLRPAGGLR</sequence>
<dbReference type="EMBL" id="BMEM01000003">
    <property type="protein sequence ID" value="GGF52961.1"/>
    <property type="molecule type" value="Genomic_DNA"/>
</dbReference>
<reference evidence="3" key="2">
    <citation type="submission" date="2020-09" db="EMBL/GenBank/DDBJ databases">
        <authorList>
            <person name="Sun Q."/>
            <person name="Zhou Y."/>
        </authorList>
    </citation>
    <scope>NUCLEOTIDE SEQUENCE</scope>
    <source>
        <strain evidence="3">CGMCC 1.12160</strain>
    </source>
</reference>
<gene>
    <name evidence="3" type="ORF">GCM10011366_20900</name>
</gene>
<keyword evidence="2" id="KW-0472">Membrane</keyword>
<evidence type="ECO:0000313" key="3">
    <source>
        <dbReference type="EMBL" id="GGF52961.1"/>
    </source>
</evidence>
<accession>A0A917F4Z6</accession>
<keyword evidence="4" id="KW-1185">Reference proteome</keyword>
<dbReference type="Proteomes" id="UP000605670">
    <property type="component" value="Unassembled WGS sequence"/>
</dbReference>
<dbReference type="AlphaFoldDB" id="A0A917F4Z6"/>
<proteinExistence type="predicted"/>
<evidence type="ECO:0000256" key="2">
    <source>
        <dbReference type="SAM" id="Phobius"/>
    </source>
</evidence>
<keyword evidence="2" id="KW-1133">Transmembrane helix</keyword>
<evidence type="ECO:0000256" key="1">
    <source>
        <dbReference type="SAM" id="MobiDB-lite"/>
    </source>
</evidence>
<feature type="transmembrane region" description="Helical" evidence="2">
    <location>
        <begin position="37"/>
        <end position="56"/>
    </location>
</feature>
<protein>
    <submittedName>
        <fullName evidence="3">Uncharacterized protein</fullName>
    </submittedName>
</protein>
<comment type="caution">
    <text evidence="3">The sequence shown here is derived from an EMBL/GenBank/DDBJ whole genome shotgun (WGS) entry which is preliminary data.</text>
</comment>